<name>A0A4R5W2T1_9BURK</name>
<dbReference type="GO" id="GO:0046872">
    <property type="term" value="F:metal ion binding"/>
    <property type="evidence" value="ECO:0007669"/>
    <property type="project" value="UniProtKB-KW"/>
</dbReference>
<feature type="transmembrane region" description="Helical" evidence="13">
    <location>
        <begin position="89"/>
        <end position="117"/>
    </location>
</feature>
<feature type="transmembrane region" description="Helical" evidence="13">
    <location>
        <begin position="137"/>
        <end position="157"/>
    </location>
</feature>
<dbReference type="PANTHER" id="PTHR30529">
    <property type="entry name" value="CYTOCHROME B561"/>
    <property type="match status" value="1"/>
</dbReference>
<evidence type="ECO:0000256" key="10">
    <source>
        <dbReference type="ARBA" id="ARBA00023004"/>
    </source>
</evidence>
<dbReference type="GO" id="GO:0020037">
    <property type="term" value="F:heme binding"/>
    <property type="evidence" value="ECO:0007669"/>
    <property type="project" value="TreeGrafter"/>
</dbReference>
<evidence type="ECO:0000256" key="9">
    <source>
        <dbReference type="ARBA" id="ARBA00022989"/>
    </source>
</evidence>
<dbReference type="InterPro" id="IPR011577">
    <property type="entry name" value="Cyt_b561_bac/Ni-Hgenase"/>
</dbReference>
<evidence type="ECO:0000256" key="7">
    <source>
        <dbReference type="ARBA" id="ARBA00022723"/>
    </source>
</evidence>
<organism evidence="15 16">
    <name type="scientific">Sapientia aquatica</name>
    <dbReference type="NCBI Taxonomy" id="1549640"/>
    <lineage>
        <taxon>Bacteria</taxon>
        <taxon>Pseudomonadati</taxon>
        <taxon>Pseudomonadota</taxon>
        <taxon>Betaproteobacteria</taxon>
        <taxon>Burkholderiales</taxon>
        <taxon>Oxalobacteraceae</taxon>
        <taxon>Sapientia</taxon>
    </lineage>
</organism>
<keyword evidence="3" id="KW-0813">Transport</keyword>
<comment type="subcellular location">
    <subcellularLocation>
        <location evidence="2">Cell membrane</location>
        <topology evidence="2">Multi-pass membrane protein</topology>
    </subcellularLocation>
</comment>
<feature type="transmembrane region" description="Helical" evidence="13">
    <location>
        <begin position="45"/>
        <end position="63"/>
    </location>
</feature>
<sequence>MTKYTKTAMLLHWLTALLIISAFWLGVTMVDIHGITPTKLKYFSWHKWIGVTVLGLSCIRLLWRLTHQPPPNPPMPAWQEKAASGLHGLLYVLIFAIPVSGYLYSMAAGIPVIYLGLFELPVVMDPNPELKPLLKEIHYVLNMTLLASFCLHVSAALKHQFIDRDNIFKRIFP</sequence>
<dbReference type="InterPro" id="IPR052168">
    <property type="entry name" value="Cytochrome_b561_oxidase"/>
</dbReference>
<dbReference type="InterPro" id="IPR016174">
    <property type="entry name" value="Di-haem_cyt_TM"/>
</dbReference>
<protein>
    <submittedName>
        <fullName evidence="15">Cytochrome b</fullName>
    </submittedName>
</protein>
<keyword evidence="16" id="KW-1185">Reference proteome</keyword>
<reference evidence="15 16" key="1">
    <citation type="submission" date="2019-03" db="EMBL/GenBank/DDBJ databases">
        <title>Sapientia aquatica gen. nov., sp. nov., isolated from a crater lake.</title>
        <authorList>
            <person name="Felfoldi T."/>
            <person name="Szabo A."/>
            <person name="Toth E."/>
            <person name="Schumann P."/>
            <person name="Keki Z."/>
            <person name="Marialigeti K."/>
            <person name="Mathe I."/>
        </authorList>
    </citation>
    <scope>NUCLEOTIDE SEQUENCE [LARGE SCALE GENOMIC DNA]</scope>
    <source>
        <strain evidence="15 16">SA-152</strain>
    </source>
</reference>
<gene>
    <name evidence="15" type="ORF">E2I14_08975</name>
</gene>
<comment type="similarity">
    <text evidence="12">Belongs to the cytochrome b561 family.</text>
</comment>
<dbReference type="GO" id="GO:0022904">
    <property type="term" value="P:respiratory electron transport chain"/>
    <property type="evidence" value="ECO:0007669"/>
    <property type="project" value="InterPro"/>
</dbReference>
<comment type="cofactor">
    <cofactor evidence="1">
        <name>heme b</name>
        <dbReference type="ChEBI" id="CHEBI:60344"/>
    </cofactor>
</comment>
<dbReference type="OrthoDB" id="8536275at2"/>
<keyword evidence="4" id="KW-1003">Cell membrane</keyword>
<evidence type="ECO:0000256" key="4">
    <source>
        <dbReference type="ARBA" id="ARBA00022475"/>
    </source>
</evidence>
<keyword evidence="9 13" id="KW-1133">Transmembrane helix</keyword>
<dbReference type="EMBL" id="SMYL01000003">
    <property type="protein sequence ID" value="TDK66584.1"/>
    <property type="molecule type" value="Genomic_DNA"/>
</dbReference>
<dbReference type="GO" id="GO:0005886">
    <property type="term" value="C:plasma membrane"/>
    <property type="evidence" value="ECO:0007669"/>
    <property type="project" value="UniProtKB-SubCell"/>
</dbReference>
<keyword evidence="11 13" id="KW-0472">Membrane</keyword>
<dbReference type="AlphaFoldDB" id="A0A4R5W2T1"/>
<evidence type="ECO:0000256" key="12">
    <source>
        <dbReference type="ARBA" id="ARBA00037975"/>
    </source>
</evidence>
<evidence type="ECO:0000256" key="6">
    <source>
        <dbReference type="ARBA" id="ARBA00022692"/>
    </source>
</evidence>
<evidence type="ECO:0000256" key="1">
    <source>
        <dbReference type="ARBA" id="ARBA00001970"/>
    </source>
</evidence>
<keyword evidence="8" id="KW-0249">Electron transport</keyword>
<keyword evidence="10" id="KW-0408">Iron</keyword>
<feature type="transmembrane region" description="Helical" evidence="13">
    <location>
        <begin position="7"/>
        <end position="25"/>
    </location>
</feature>
<dbReference type="RefSeq" id="WP_133327614.1">
    <property type="nucleotide sequence ID" value="NZ_SMYL01000003.1"/>
</dbReference>
<evidence type="ECO:0000256" key="11">
    <source>
        <dbReference type="ARBA" id="ARBA00023136"/>
    </source>
</evidence>
<evidence type="ECO:0000313" key="15">
    <source>
        <dbReference type="EMBL" id="TDK66584.1"/>
    </source>
</evidence>
<evidence type="ECO:0000259" key="14">
    <source>
        <dbReference type="Pfam" id="PF01292"/>
    </source>
</evidence>
<evidence type="ECO:0000256" key="3">
    <source>
        <dbReference type="ARBA" id="ARBA00022448"/>
    </source>
</evidence>
<keyword evidence="7" id="KW-0479">Metal-binding</keyword>
<comment type="caution">
    <text evidence="15">The sequence shown here is derived from an EMBL/GenBank/DDBJ whole genome shotgun (WGS) entry which is preliminary data.</text>
</comment>
<dbReference type="SUPFAM" id="SSF81342">
    <property type="entry name" value="Transmembrane di-heme cytochromes"/>
    <property type="match status" value="1"/>
</dbReference>
<keyword evidence="5" id="KW-0349">Heme</keyword>
<accession>A0A4R5W2T1</accession>
<proteinExistence type="inferred from homology"/>
<dbReference type="PANTHER" id="PTHR30529:SF1">
    <property type="entry name" value="CYTOCHROME B561 HOMOLOG 2"/>
    <property type="match status" value="1"/>
</dbReference>
<dbReference type="Proteomes" id="UP000294829">
    <property type="component" value="Unassembled WGS sequence"/>
</dbReference>
<evidence type="ECO:0000256" key="13">
    <source>
        <dbReference type="SAM" id="Phobius"/>
    </source>
</evidence>
<dbReference type="Pfam" id="PF01292">
    <property type="entry name" value="Ni_hydr_CYTB"/>
    <property type="match status" value="1"/>
</dbReference>
<dbReference type="GO" id="GO:0009055">
    <property type="term" value="F:electron transfer activity"/>
    <property type="evidence" value="ECO:0007669"/>
    <property type="project" value="InterPro"/>
</dbReference>
<feature type="domain" description="Cytochrome b561 bacterial/Ni-hydrogenase" evidence="14">
    <location>
        <begin position="4"/>
        <end position="173"/>
    </location>
</feature>
<evidence type="ECO:0000256" key="2">
    <source>
        <dbReference type="ARBA" id="ARBA00004651"/>
    </source>
</evidence>
<evidence type="ECO:0000313" key="16">
    <source>
        <dbReference type="Proteomes" id="UP000294829"/>
    </source>
</evidence>
<evidence type="ECO:0000256" key="8">
    <source>
        <dbReference type="ARBA" id="ARBA00022982"/>
    </source>
</evidence>
<evidence type="ECO:0000256" key="5">
    <source>
        <dbReference type="ARBA" id="ARBA00022617"/>
    </source>
</evidence>
<keyword evidence="6 13" id="KW-0812">Transmembrane</keyword>